<evidence type="ECO:0000313" key="2">
    <source>
        <dbReference type="Proteomes" id="UP000314294"/>
    </source>
</evidence>
<evidence type="ECO:0000313" key="1">
    <source>
        <dbReference type="EMBL" id="TNN81736.1"/>
    </source>
</evidence>
<accession>A0A4Z2IV45</accession>
<sequence length="85" mass="8959">MLRRVLPAQRGQTCRSRKANVDAMCQTISYEFLSFPAFGPADESGGRLRAAGARRALVDGGESSAGLAFQGAWATATGGNPRDID</sequence>
<dbReference type="AlphaFoldDB" id="A0A4Z2IV45"/>
<gene>
    <name evidence="1" type="ORF">EYF80_008182</name>
</gene>
<dbReference type="EMBL" id="SRLO01000045">
    <property type="protein sequence ID" value="TNN81736.1"/>
    <property type="molecule type" value="Genomic_DNA"/>
</dbReference>
<protein>
    <submittedName>
        <fullName evidence="1">Uncharacterized protein</fullName>
    </submittedName>
</protein>
<organism evidence="1 2">
    <name type="scientific">Liparis tanakae</name>
    <name type="common">Tanaka's snailfish</name>
    <dbReference type="NCBI Taxonomy" id="230148"/>
    <lineage>
        <taxon>Eukaryota</taxon>
        <taxon>Metazoa</taxon>
        <taxon>Chordata</taxon>
        <taxon>Craniata</taxon>
        <taxon>Vertebrata</taxon>
        <taxon>Euteleostomi</taxon>
        <taxon>Actinopterygii</taxon>
        <taxon>Neopterygii</taxon>
        <taxon>Teleostei</taxon>
        <taxon>Neoteleostei</taxon>
        <taxon>Acanthomorphata</taxon>
        <taxon>Eupercaria</taxon>
        <taxon>Perciformes</taxon>
        <taxon>Cottioidei</taxon>
        <taxon>Cottales</taxon>
        <taxon>Liparidae</taxon>
        <taxon>Liparis</taxon>
    </lineage>
</organism>
<name>A0A4Z2IV45_9TELE</name>
<dbReference type="Proteomes" id="UP000314294">
    <property type="component" value="Unassembled WGS sequence"/>
</dbReference>
<keyword evidence="2" id="KW-1185">Reference proteome</keyword>
<proteinExistence type="predicted"/>
<reference evidence="1 2" key="1">
    <citation type="submission" date="2019-03" db="EMBL/GenBank/DDBJ databases">
        <title>First draft genome of Liparis tanakae, snailfish: a comprehensive survey of snailfish specific genes.</title>
        <authorList>
            <person name="Kim W."/>
            <person name="Song I."/>
            <person name="Jeong J.-H."/>
            <person name="Kim D."/>
            <person name="Kim S."/>
            <person name="Ryu S."/>
            <person name="Song J.Y."/>
            <person name="Lee S.K."/>
        </authorList>
    </citation>
    <scope>NUCLEOTIDE SEQUENCE [LARGE SCALE GENOMIC DNA]</scope>
    <source>
        <tissue evidence="1">Muscle</tissue>
    </source>
</reference>
<comment type="caution">
    <text evidence="1">The sequence shown here is derived from an EMBL/GenBank/DDBJ whole genome shotgun (WGS) entry which is preliminary data.</text>
</comment>